<evidence type="ECO:0000313" key="2">
    <source>
        <dbReference type="Proteomes" id="UP001154282"/>
    </source>
</evidence>
<gene>
    <name evidence="1" type="ORF">LITE_LOCUS49510</name>
</gene>
<keyword evidence="2" id="KW-1185">Reference proteome</keyword>
<protein>
    <submittedName>
        <fullName evidence="1">Uncharacterized protein</fullName>
    </submittedName>
</protein>
<accession>A0AAV0RRZ0</accession>
<dbReference type="Proteomes" id="UP001154282">
    <property type="component" value="Unassembled WGS sequence"/>
</dbReference>
<name>A0AAV0RRZ0_9ROSI</name>
<dbReference type="EMBL" id="CAMGYJ010000011">
    <property type="protein sequence ID" value="CAI0560041.1"/>
    <property type="molecule type" value="Genomic_DNA"/>
</dbReference>
<reference evidence="1" key="1">
    <citation type="submission" date="2022-08" db="EMBL/GenBank/DDBJ databases">
        <authorList>
            <person name="Gutierrez-Valencia J."/>
        </authorList>
    </citation>
    <scope>NUCLEOTIDE SEQUENCE</scope>
</reference>
<proteinExistence type="predicted"/>
<organism evidence="1 2">
    <name type="scientific">Linum tenue</name>
    <dbReference type="NCBI Taxonomy" id="586396"/>
    <lineage>
        <taxon>Eukaryota</taxon>
        <taxon>Viridiplantae</taxon>
        <taxon>Streptophyta</taxon>
        <taxon>Embryophyta</taxon>
        <taxon>Tracheophyta</taxon>
        <taxon>Spermatophyta</taxon>
        <taxon>Magnoliopsida</taxon>
        <taxon>eudicotyledons</taxon>
        <taxon>Gunneridae</taxon>
        <taxon>Pentapetalae</taxon>
        <taxon>rosids</taxon>
        <taxon>fabids</taxon>
        <taxon>Malpighiales</taxon>
        <taxon>Linaceae</taxon>
        <taxon>Linum</taxon>
    </lineage>
</organism>
<dbReference type="AlphaFoldDB" id="A0AAV0RRZ0"/>
<comment type="caution">
    <text evidence="1">The sequence shown here is derived from an EMBL/GenBank/DDBJ whole genome shotgun (WGS) entry which is preliminary data.</text>
</comment>
<sequence>MPLGEVTITLEDVATLSGLPIDGKAVIVDVPDREW</sequence>
<evidence type="ECO:0000313" key="1">
    <source>
        <dbReference type="EMBL" id="CAI0560041.1"/>
    </source>
</evidence>